<sequence>MMMRRRVRGFKLGRKIIRVFKYFTRYSKTSYNNYHKLNTQTIQNNKTISKLRKWGRKIKHGLLNPGSTRRYIRLGHGPKPNTKPSRVPKGHLAVYVGKPDGDTWRVLVPVLFLNHPLFEKLLKESEDVYGYDHPGRITIPCPISEFENVKTRIAAARTKCRRPVSSFCPSIKCLST</sequence>
<dbReference type="AlphaFoldDB" id="A0AAW1J6W6"/>
<accession>A0AAW1J6W6</accession>
<dbReference type="EMBL" id="JBDFQZ010000008">
    <property type="protein sequence ID" value="KAK9698715.1"/>
    <property type="molecule type" value="Genomic_DNA"/>
</dbReference>
<evidence type="ECO:0000313" key="2">
    <source>
        <dbReference type="EMBL" id="KAK9698715.1"/>
    </source>
</evidence>
<dbReference type="PANTHER" id="PTHR31374">
    <property type="entry name" value="AUXIN-INDUCED PROTEIN-LIKE-RELATED"/>
    <property type="match status" value="1"/>
</dbReference>
<gene>
    <name evidence="2" type="ORF">RND81_08G125800</name>
</gene>
<organism evidence="2 3">
    <name type="scientific">Saponaria officinalis</name>
    <name type="common">Common soapwort</name>
    <name type="synonym">Lychnis saponaria</name>
    <dbReference type="NCBI Taxonomy" id="3572"/>
    <lineage>
        <taxon>Eukaryota</taxon>
        <taxon>Viridiplantae</taxon>
        <taxon>Streptophyta</taxon>
        <taxon>Embryophyta</taxon>
        <taxon>Tracheophyta</taxon>
        <taxon>Spermatophyta</taxon>
        <taxon>Magnoliopsida</taxon>
        <taxon>eudicotyledons</taxon>
        <taxon>Gunneridae</taxon>
        <taxon>Pentapetalae</taxon>
        <taxon>Caryophyllales</taxon>
        <taxon>Caryophyllaceae</taxon>
        <taxon>Caryophylleae</taxon>
        <taxon>Saponaria</taxon>
    </lineage>
</organism>
<dbReference type="InterPro" id="IPR003676">
    <property type="entry name" value="SAUR_fam"/>
</dbReference>
<reference evidence="2" key="1">
    <citation type="submission" date="2024-03" db="EMBL/GenBank/DDBJ databases">
        <title>WGS assembly of Saponaria officinalis var. Norfolk2.</title>
        <authorList>
            <person name="Jenkins J."/>
            <person name="Shu S."/>
            <person name="Grimwood J."/>
            <person name="Barry K."/>
            <person name="Goodstein D."/>
            <person name="Schmutz J."/>
            <person name="Leebens-Mack J."/>
            <person name="Osbourn A."/>
        </authorList>
    </citation>
    <scope>NUCLEOTIDE SEQUENCE [LARGE SCALE GENOMIC DNA]</scope>
    <source>
        <strain evidence="2">JIC</strain>
    </source>
</reference>
<dbReference type="Proteomes" id="UP001443914">
    <property type="component" value="Unassembled WGS sequence"/>
</dbReference>
<dbReference type="GO" id="GO:0009733">
    <property type="term" value="P:response to auxin"/>
    <property type="evidence" value="ECO:0007669"/>
    <property type="project" value="InterPro"/>
</dbReference>
<evidence type="ECO:0000256" key="1">
    <source>
        <dbReference type="ARBA" id="ARBA00006974"/>
    </source>
</evidence>
<comment type="caution">
    <text evidence="2">The sequence shown here is derived from an EMBL/GenBank/DDBJ whole genome shotgun (WGS) entry which is preliminary data.</text>
</comment>
<protein>
    <submittedName>
        <fullName evidence="2">Uncharacterized protein</fullName>
    </submittedName>
</protein>
<dbReference type="PANTHER" id="PTHR31374:SF304">
    <property type="entry name" value="OS04G0537100 PROTEIN"/>
    <property type="match status" value="1"/>
</dbReference>
<name>A0AAW1J6W6_SAPOF</name>
<evidence type="ECO:0000313" key="3">
    <source>
        <dbReference type="Proteomes" id="UP001443914"/>
    </source>
</evidence>
<proteinExistence type="inferred from homology"/>
<keyword evidence="3" id="KW-1185">Reference proteome</keyword>
<comment type="similarity">
    <text evidence="1">Belongs to the ARG7 family.</text>
</comment>
<dbReference type="Pfam" id="PF02519">
    <property type="entry name" value="Auxin_inducible"/>
    <property type="match status" value="1"/>
</dbReference>